<name>A0A975JYQ2_9MYCO</name>
<sequence>MSPVDNVWVDGSVHGLAYAFAGVEGYLCENGSNWSKRALLLPHMSARTEGYHQNFSANNNVASARGKPPERGGPVLAVDPPLKLLELGVRLADRQLFGVATVHPHEVIGWAAATKALDLATSERHPGVPPEIQEALQDLHDAGYNGYARQRERFFAAKYFPPIDILMDAGYDVDFVKSYLVALGKSSDSVERIDKLYVPPSQRPRALR</sequence>
<protein>
    <submittedName>
        <fullName evidence="1">Uncharacterized protein</fullName>
    </submittedName>
</protein>
<dbReference type="AlphaFoldDB" id="A0A975JYQ2"/>
<evidence type="ECO:0000313" key="1">
    <source>
        <dbReference type="EMBL" id="QUR68154.1"/>
    </source>
</evidence>
<dbReference type="EMBL" id="CP046600">
    <property type="protein sequence ID" value="QUR68154.1"/>
    <property type="molecule type" value="Genomic_DNA"/>
</dbReference>
<keyword evidence="2" id="KW-1185">Reference proteome</keyword>
<proteinExistence type="predicted"/>
<accession>A0A975JYQ2</accession>
<organism evidence="1 2">
    <name type="scientific">Mycobacterium spongiae</name>
    <dbReference type="NCBI Taxonomy" id="886343"/>
    <lineage>
        <taxon>Bacteria</taxon>
        <taxon>Bacillati</taxon>
        <taxon>Actinomycetota</taxon>
        <taxon>Actinomycetes</taxon>
        <taxon>Mycobacteriales</taxon>
        <taxon>Mycobacteriaceae</taxon>
        <taxon>Mycobacterium</taxon>
    </lineage>
</organism>
<dbReference type="Proteomes" id="UP000682202">
    <property type="component" value="Chromosome"/>
</dbReference>
<reference evidence="1" key="1">
    <citation type="submission" date="2019-12" db="EMBL/GenBank/DDBJ databases">
        <title>Mycobacterium spongiae sp. nov.</title>
        <authorList>
            <person name="Stinear T."/>
        </authorList>
    </citation>
    <scope>NUCLEOTIDE SEQUENCE</scope>
    <source>
        <strain evidence="1">FSD4b-SM</strain>
    </source>
</reference>
<dbReference type="RefSeq" id="WP_211695729.1">
    <property type="nucleotide sequence ID" value="NZ_CP046600.1"/>
</dbReference>
<dbReference type="KEGG" id="mspg:F6B93_14635"/>
<gene>
    <name evidence="1" type="ORF">F6B93_14635</name>
</gene>
<evidence type="ECO:0000313" key="2">
    <source>
        <dbReference type="Proteomes" id="UP000682202"/>
    </source>
</evidence>